<accession>A0A091BGB7</accession>
<proteinExistence type="predicted"/>
<evidence type="ECO:0000313" key="4">
    <source>
        <dbReference type="Proteomes" id="UP000029392"/>
    </source>
</evidence>
<dbReference type="AlphaFoldDB" id="A0A091BGB7"/>
<keyword evidence="4" id="KW-1185">Reference proteome</keyword>
<feature type="compositionally biased region" description="Basic and acidic residues" evidence="1">
    <location>
        <begin position="38"/>
        <end position="53"/>
    </location>
</feature>
<gene>
    <name evidence="3" type="ORF">N790_14190</name>
</gene>
<name>A0A091BGB7_9GAMM</name>
<dbReference type="InterPro" id="IPR024572">
    <property type="entry name" value="RcnB"/>
</dbReference>
<dbReference type="Gene3D" id="3.10.450.160">
    <property type="entry name" value="inner membrane protein cigr"/>
    <property type="match status" value="1"/>
</dbReference>
<dbReference type="EMBL" id="AVCH01000041">
    <property type="protein sequence ID" value="KFN51763.1"/>
    <property type="molecule type" value="Genomic_DNA"/>
</dbReference>
<organism evidence="3 4">
    <name type="scientific">Arenimonas malthae CC-JY-1</name>
    <dbReference type="NCBI Taxonomy" id="1384054"/>
    <lineage>
        <taxon>Bacteria</taxon>
        <taxon>Pseudomonadati</taxon>
        <taxon>Pseudomonadota</taxon>
        <taxon>Gammaproteobacteria</taxon>
        <taxon>Lysobacterales</taxon>
        <taxon>Lysobacteraceae</taxon>
        <taxon>Arenimonas</taxon>
    </lineage>
</organism>
<keyword evidence="2" id="KW-0732">Signal</keyword>
<dbReference type="STRING" id="1384054.N790_14190"/>
<evidence type="ECO:0000256" key="1">
    <source>
        <dbReference type="SAM" id="MobiDB-lite"/>
    </source>
</evidence>
<evidence type="ECO:0000313" key="3">
    <source>
        <dbReference type="EMBL" id="KFN51763.1"/>
    </source>
</evidence>
<dbReference type="eggNOG" id="COG5455">
    <property type="taxonomic scope" value="Bacteria"/>
</dbReference>
<protein>
    <recommendedName>
        <fullName evidence="5">Nickel/cobalt transporter regulator</fullName>
    </recommendedName>
</protein>
<evidence type="ECO:0008006" key="5">
    <source>
        <dbReference type="Google" id="ProtNLM"/>
    </source>
</evidence>
<reference evidence="3 4" key="1">
    <citation type="submission" date="2013-09" db="EMBL/GenBank/DDBJ databases">
        <title>Genome sequencing of Arenimonas malthae.</title>
        <authorList>
            <person name="Chen F."/>
            <person name="Wang G."/>
        </authorList>
    </citation>
    <scope>NUCLEOTIDE SEQUENCE [LARGE SCALE GENOMIC DNA]</scope>
    <source>
        <strain evidence="3 4">CC-JY-1</strain>
    </source>
</reference>
<evidence type="ECO:0000256" key="2">
    <source>
        <dbReference type="SAM" id="SignalP"/>
    </source>
</evidence>
<dbReference type="PATRIC" id="fig|1384054.3.peg.570"/>
<dbReference type="Proteomes" id="UP000029392">
    <property type="component" value="Unassembled WGS sequence"/>
</dbReference>
<dbReference type="Pfam" id="PF11776">
    <property type="entry name" value="RcnB"/>
    <property type="match status" value="1"/>
</dbReference>
<sequence>MLASMTLLLAGATAVPAFADDDKRSVGGSYATQGGKGPWREDREERREDRRDDRQDRRDDRREWRAERRDDRHDWREDRREIREDRRDHRQDWRAERRDDRRDWRDDRRDWRDDRRDWRHDRRDDYRHRYSRHDDRRWSGYHWRPEYRYRAPRYVYPSGYRSYRWQVGHRLPPAYYGRPYYVDYRHYRLPPPPYGYHWVRVDRDVVLVAAATGLILDVLYGLYY</sequence>
<feature type="region of interest" description="Disordered" evidence="1">
    <location>
        <begin position="13"/>
        <end position="53"/>
    </location>
</feature>
<feature type="signal peptide" evidence="2">
    <location>
        <begin position="1"/>
        <end position="19"/>
    </location>
</feature>
<feature type="chain" id="PRO_5001869825" description="Nickel/cobalt transporter regulator" evidence="2">
    <location>
        <begin position="20"/>
        <end position="224"/>
    </location>
</feature>
<comment type="caution">
    <text evidence="3">The sequence shown here is derived from an EMBL/GenBank/DDBJ whole genome shotgun (WGS) entry which is preliminary data.</text>
</comment>